<keyword evidence="2" id="KW-1185">Reference proteome</keyword>
<proteinExistence type="predicted"/>
<dbReference type="OrthoDB" id="2431422at2"/>
<evidence type="ECO:0000313" key="2">
    <source>
        <dbReference type="Proteomes" id="UP000315753"/>
    </source>
</evidence>
<gene>
    <name evidence="1" type="ORF">FKZ59_04050</name>
</gene>
<evidence type="ECO:0000313" key="1">
    <source>
        <dbReference type="EMBL" id="TQE91524.1"/>
    </source>
</evidence>
<sequence length="473" mass="54575">MKYIVSFFSFLVLLIGGVLFFQYQTYSAQQEKNIGHYTYSQDIDIVYRGDSLHIRHHFRNLPNQSISINWPEQAASPDCFLEKENSCKRLSKDFSKFLHSDIQNQSISYIIPIDGGLKPRQLLKDIFVTLENGTATHSTVHITTDQSINGTWVTGLPFIGQQSLSLVHYSMFSGSGPVNDLYYQAEPLPIQGNNDKITIYSPNPVQHDMIKQLEEMELLNDEHMAVILGDKPSGLQGSRILFSDKMSIEDLKEEILLTQMHMKYQCNQLPVWAAEVVASFLTDSFLGGKKAREITMTLKNQMTDEQRELWVERLQELEGEKIDASLLDHELGGVFGYSTQYFQSNVSADEVMPLLFFDDRDVYVDHQLTKDIDIVFYEGQVLYSAEPLLRHLGYETSVGKNGFYAKNKMRQFRFPFNYDFYVYNQRRYNTVSQPIQSVSGTYYIEESWLQKLFSVEIHKMKDSISINIVDSKQ</sequence>
<reference evidence="1 2" key="1">
    <citation type="submission" date="2019-06" db="EMBL/GenBank/DDBJ databases">
        <title>Genome sequence of Ureibacillus terrenus.</title>
        <authorList>
            <person name="Maclea K.S."/>
            <person name="Simoes M."/>
        </authorList>
    </citation>
    <scope>NUCLEOTIDE SEQUENCE [LARGE SCALE GENOMIC DNA]</scope>
    <source>
        <strain evidence="1 2">ATCC BAA-384</strain>
    </source>
</reference>
<dbReference type="AlphaFoldDB" id="A0A540V477"/>
<dbReference type="Proteomes" id="UP000315753">
    <property type="component" value="Unassembled WGS sequence"/>
</dbReference>
<accession>A0A540V477</accession>
<organism evidence="1 2">
    <name type="scientific">Ureibacillus terrenus</name>
    <dbReference type="NCBI Taxonomy" id="118246"/>
    <lineage>
        <taxon>Bacteria</taxon>
        <taxon>Bacillati</taxon>
        <taxon>Bacillota</taxon>
        <taxon>Bacilli</taxon>
        <taxon>Bacillales</taxon>
        <taxon>Caryophanaceae</taxon>
        <taxon>Ureibacillus</taxon>
    </lineage>
</organism>
<protein>
    <submittedName>
        <fullName evidence="1">RNA polymerase II</fullName>
    </submittedName>
</protein>
<comment type="caution">
    <text evidence="1">The sequence shown here is derived from an EMBL/GenBank/DDBJ whole genome shotgun (WGS) entry which is preliminary data.</text>
</comment>
<dbReference type="RefSeq" id="WP_141601467.1">
    <property type="nucleotide sequence ID" value="NZ_JARMSB010000001.1"/>
</dbReference>
<dbReference type="EMBL" id="VIGD01000004">
    <property type="protein sequence ID" value="TQE91524.1"/>
    <property type="molecule type" value="Genomic_DNA"/>
</dbReference>
<name>A0A540V477_9BACL</name>